<reference evidence="2" key="1">
    <citation type="submission" date="2023-03" db="EMBL/GenBank/DDBJ databases">
        <title>A Study on Prevalence and Characterization of Enterobacter cloacae strains in China.</title>
        <authorList>
            <person name="Zheng Z."/>
        </authorList>
    </citation>
    <scope>NUCLEOTIDE SEQUENCE</scope>
    <source>
        <strain evidence="2">EC77</strain>
    </source>
</reference>
<evidence type="ECO:0008006" key="4">
    <source>
        <dbReference type="Google" id="ProtNLM"/>
    </source>
</evidence>
<keyword evidence="1" id="KW-0175">Coiled coil</keyword>
<dbReference type="AlphaFoldDB" id="A0AAW6NLZ0"/>
<sequence>MKKIVGVLLLSCLLVGCDKPKIDSSTDAAMKSSIAKVRDSLPENKREEFDNALKVVAFSNINMADLMRSTTNNDNEEISKKMRESLSGKTGEEIISYAQQVTAEREMKLKEKMTQEIKALEQKKADADVAKKELMKIQVLSSRFTMEPEQDGKPQPVIRLVVKNNTDTVISRAYLHGVMASEGYSVPWLVSNFFYDIPEGLKPNEEATWAIAPPKNSEWGVLYAPKDAVLTVTLVRVDGTDNQMLYDATIFTEEDNSRLEELKKKISDL</sequence>
<dbReference type="EMBL" id="JARJGR010000835">
    <property type="protein sequence ID" value="MDF3637395.1"/>
    <property type="molecule type" value="Genomic_DNA"/>
</dbReference>
<dbReference type="Pfam" id="PF20404">
    <property type="entry name" value="DUF6694"/>
    <property type="match status" value="1"/>
</dbReference>
<dbReference type="RefSeq" id="WP_038419311.1">
    <property type="nucleotide sequence ID" value="NZ_CP009756.1"/>
</dbReference>
<protein>
    <recommendedName>
        <fullName evidence="4">Lipoprotein</fullName>
    </recommendedName>
</protein>
<dbReference type="InterPro" id="IPR046516">
    <property type="entry name" value="DUF6694"/>
</dbReference>
<evidence type="ECO:0000313" key="3">
    <source>
        <dbReference type="Proteomes" id="UP001215180"/>
    </source>
</evidence>
<name>A0AAW6NLZ0_ENTCL</name>
<accession>A0AAW6NLZ0</accession>
<evidence type="ECO:0000313" key="2">
    <source>
        <dbReference type="EMBL" id="MDF3637395.1"/>
    </source>
</evidence>
<gene>
    <name evidence="2" type="ORF">P3S46_09325</name>
</gene>
<comment type="caution">
    <text evidence="2">The sequence shown here is derived from an EMBL/GenBank/DDBJ whole genome shotgun (WGS) entry which is preliminary data.</text>
</comment>
<proteinExistence type="predicted"/>
<dbReference type="KEGG" id="eclg:EC036_19920"/>
<feature type="coiled-coil region" evidence="1">
    <location>
        <begin position="103"/>
        <end position="137"/>
    </location>
</feature>
<dbReference type="PROSITE" id="PS51257">
    <property type="entry name" value="PROKAR_LIPOPROTEIN"/>
    <property type="match status" value="1"/>
</dbReference>
<dbReference type="Proteomes" id="UP001215180">
    <property type="component" value="Unassembled WGS sequence"/>
</dbReference>
<organism evidence="2 3">
    <name type="scientific">Enterobacter cloacae</name>
    <dbReference type="NCBI Taxonomy" id="550"/>
    <lineage>
        <taxon>Bacteria</taxon>
        <taxon>Pseudomonadati</taxon>
        <taxon>Pseudomonadota</taxon>
        <taxon>Gammaproteobacteria</taxon>
        <taxon>Enterobacterales</taxon>
        <taxon>Enterobacteriaceae</taxon>
        <taxon>Enterobacter</taxon>
        <taxon>Enterobacter cloacae complex</taxon>
    </lineage>
</organism>
<evidence type="ECO:0000256" key="1">
    <source>
        <dbReference type="SAM" id="Coils"/>
    </source>
</evidence>